<dbReference type="Proteomes" id="UP000199230">
    <property type="component" value="Unassembled WGS sequence"/>
</dbReference>
<organism evidence="4 5">
    <name type="scientific">Tindallia californiensis</name>
    <dbReference type="NCBI Taxonomy" id="159292"/>
    <lineage>
        <taxon>Bacteria</taxon>
        <taxon>Bacillati</taxon>
        <taxon>Bacillota</taxon>
        <taxon>Clostridia</taxon>
        <taxon>Peptostreptococcales</taxon>
        <taxon>Tindalliaceae</taxon>
        <taxon>Tindallia</taxon>
    </lineage>
</organism>
<dbReference type="Pfam" id="PF14278">
    <property type="entry name" value="TetR_C_8"/>
    <property type="match status" value="1"/>
</dbReference>
<dbReference type="InterPro" id="IPR039532">
    <property type="entry name" value="TetR_C_Firmicutes"/>
</dbReference>
<dbReference type="RefSeq" id="WP_093310899.1">
    <property type="nucleotide sequence ID" value="NZ_FNPV01000002.1"/>
</dbReference>
<evidence type="ECO:0000259" key="3">
    <source>
        <dbReference type="PROSITE" id="PS50977"/>
    </source>
</evidence>
<name>A0A1H3JXE2_9FIRM</name>
<feature type="domain" description="HTH tetR-type" evidence="3">
    <location>
        <begin position="1"/>
        <end position="61"/>
    </location>
</feature>
<dbReference type="SUPFAM" id="SSF46689">
    <property type="entry name" value="Homeodomain-like"/>
    <property type="match status" value="1"/>
</dbReference>
<keyword evidence="1 2" id="KW-0238">DNA-binding</keyword>
<evidence type="ECO:0000256" key="2">
    <source>
        <dbReference type="PROSITE-ProRule" id="PRU00335"/>
    </source>
</evidence>
<dbReference type="Gene3D" id="1.10.357.10">
    <property type="entry name" value="Tetracycline Repressor, domain 2"/>
    <property type="match status" value="1"/>
</dbReference>
<sequence>MNTKQAFAKSLEELLTKKNLDDIQVSEIVLGTSLSRKTFYRHFRDKYDLSSWYFFQFFEESFGRITDNFTWEEALLRYLEIYQEKYNVLKNAYASRDINGLRDYDIQVTRKTYEKYLTFKGVDITSETMQFTIDIASRGGTDMVIEWLHSGMKMDKKKLVALLKRTLPTDILKYID</sequence>
<keyword evidence="5" id="KW-1185">Reference proteome</keyword>
<reference evidence="4 5" key="1">
    <citation type="submission" date="2016-10" db="EMBL/GenBank/DDBJ databases">
        <authorList>
            <person name="de Groot N.N."/>
        </authorList>
    </citation>
    <scope>NUCLEOTIDE SEQUENCE [LARGE SCALE GENOMIC DNA]</scope>
    <source>
        <strain evidence="4 5">APO</strain>
    </source>
</reference>
<dbReference type="OrthoDB" id="9810250at2"/>
<dbReference type="AlphaFoldDB" id="A0A1H3JXE2"/>
<gene>
    <name evidence="4" type="ORF">SAMN05192546_102148</name>
</gene>
<dbReference type="EMBL" id="FNPV01000002">
    <property type="protein sequence ID" value="SDY44630.1"/>
    <property type="molecule type" value="Genomic_DNA"/>
</dbReference>
<dbReference type="STRING" id="159292.SAMN05192546_102148"/>
<protein>
    <submittedName>
        <fullName evidence="4">Regulatory protein, tetR family</fullName>
    </submittedName>
</protein>
<dbReference type="InterPro" id="IPR001647">
    <property type="entry name" value="HTH_TetR"/>
</dbReference>
<evidence type="ECO:0000313" key="4">
    <source>
        <dbReference type="EMBL" id="SDY44630.1"/>
    </source>
</evidence>
<proteinExistence type="predicted"/>
<evidence type="ECO:0000313" key="5">
    <source>
        <dbReference type="Proteomes" id="UP000199230"/>
    </source>
</evidence>
<dbReference type="GO" id="GO:0003677">
    <property type="term" value="F:DNA binding"/>
    <property type="evidence" value="ECO:0007669"/>
    <property type="project" value="UniProtKB-UniRule"/>
</dbReference>
<dbReference type="InterPro" id="IPR009057">
    <property type="entry name" value="Homeodomain-like_sf"/>
</dbReference>
<evidence type="ECO:0000256" key="1">
    <source>
        <dbReference type="ARBA" id="ARBA00023125"/>
    </source>
</evidence>
<dbReference type="PROSITE" id="PS50977">
    <property type="entry name" value="HTH_TETR_2"/>
    <property type="match status" value="1"/>
</dbReference>
<accession>A0A1H3JXE2</accession>
<feature type="DNA-binding region" description="H-T-H motif" evidence="2">
    <location>
        <begin position="24"/>
        <end position="43"/>
    </location>
</feature>